<dbReference type="SUPFAM" id="SSF56112">
    <property type="entry name" value="Protein kinase-like (PK-like)"/>
    <property type="match status" value="2"/>
</dbReference>
<evidence type="ECO:0000256" key="4">
    <source>
        <dbReference type="ARBA" id="ARBA00022840"/>
    </source>
</evidence>
<dbReference type="EMBL" id="AGNK02004780">
    <property type="status" value="NOT_ANNOTATED_CDS"/>
    <property type="molecule type" value="Genomic_DNA"/>
</dbReference>
<evidence type="ECO:0000313" key="9">
    <source>
        <dbReference type="Proteomes" id="UP000004995"/>
    </source>
</evidence>
<dbReference type="Gramene" id="KQK94212">
    <property type="protein sequence ID" value="KQK94212"/>
    <property type="gene ID" value="SETIT_026012mg"/>
</dbReference>
<dbReference type="FunFam" id="1.10.510.10:FF:000870">
    <property type="entry name" value="OSJNBa0016N04.16-like protein"/>
    <property type="match status" value="1"/>
</dbReference>
<organism evidence="8 9">
    <name type="scientific">Setaria italica</name>
    <name type="common">Foxtail millet</name>
    <name type="synonym">Panicum italicum</name>
    <dbReference type="NCBI Taxonomy" id="4555"/>
    <lineage>
        <taxon>Eukaryota</taxon>
        <taxon>Viridiplantae</taxon>
        <taxon>Streptophyta</taxon>
        <taxon>Embryophyta</taxon>
        <taxon>Tracheophyta</taxon>
        <taxon>Spermatophyta</taxon>
        <taxon>Magnoliopsida</taxon>
        <taxon>Liliopsida</taxon>
        <taxon>Poales</taxon>
        <taxon>Poaceae</taxon>
        <taxon>PACMAD clade</taxon>
        <taxon>Panicoideae</taxon>
        <taxon>Panicodae</taxon>
        <taxon>Paniceae</taxon>
        <taxon>Cenchrinae</taxon>
        <taxon>Setaria</taxon>
    </lineage>
</organism>
<protein>
    <recommendedName>
        <fullName evidence="10">Protein kinase domain-containing protein</fullName>
    </recommendedName>
</protein>
<dbReference type="InterPro" id="IPR008266">
    <property type="entry name" value="Tyr_kinase_AS"/>
</dbReference>
<dbReference type="Gene3D" id="3.30.200.20">
    <property type="entry name" value="Phosphorylase Kinase, domain 1"/>
    <property type="match status" value="1"/>
</dbReference>
<dbReference type="InterPro" id="IPR000535">
    <property type="entry name" value="MSP_dom"/>
</dbReference>
<dbReference type="AlphaFoldDB" id="K3ZHG0"/>
<dbReference type="OMA" id="FAWERWM"/>
<dbReference type="PANTHER" id="PTHR45707:SF71">
    <property type="entry name" value="PROTEIN KINASE DOMAIN-CONTAINING PROTEIN"/>
    <property type="match status" value="1"/>
</dbReference>
<dbReference type="InterPro" id="IPR008271">
    <property type="entry name" value="Ser/Thr_kinase_AS"/>
</dbReference>
<keyword evidence="3" id="KW-0418">Kinase</keyword>
<dbReference type="Gene3D" id="2.60.40.10">
    <property type="entry name" value="Immunoglobulins"/>
    <property type="match status" value="1"/>
</dbReference>
<feature type="domain" description="MSP" evidence="7">
    <location>
        <begin position="630"/>
        <end position="750"/>
    </location>
</feature>
<keyword evidence="9" id="KW-1185">Reference proteome</keyword>
<dbReference type="GO" id="GO:0005524">
    <property type="term" value="F:ATP binding"/>
    <property type="evidence" value="ECO:0007669"/>
    <property type="project" value="UniProtKB-UniRule"/>
</dbReference>
<dbReference type="InterPro" id="IPR000719">
    <property type="entry name" value="Prot_kinase_dom"/>
</dbReference>
<dbReference type="InterPro" id="IPR008962">
    <property type="entry name" value="PapD-like_sf"/>
</dbReference>
<evidence type="ECO:0000256" key="2">
    <source>
        <dbReference type="ARBA" id="ARBA00022741"/>
    </source>
</evidence>
<dbReference type="PROSITE" id="PS00109">
    <property type="entry name" value="PROTEIN_KINASE_TYR"/>
    <property type="match status" value="1"/>
</dbReference>
<dbReference type="SMART" id="SM00220">
    <property type="entry name" value="S_TKc"/>
    <property type="match status" value="2"/>
</dbReference>
<dbReference type="InParanoid" id="K3ZHG0"/>
<proteinExistence type="predicted"/>
<evidence type="ECO:0000313" key="8">
    <source>
        <dbReference type="EnsemblPlants" id="KQK94212"/>
    </source>
</evidence>
<feature type="domain" description="Protein kinase" evidence="6">
    <location>
        <begin position="70"/>
        <end position="349"/>
    </location>
</feature>
<dbReference type="EnsemblPlants" id="KQK94212">
    <property type="protein sequence ID" value="KQK94212"/>
    <property type="gene ID" value="SETIT_026012mg"/>
</dbReference>
<dbReference type="Proteomes" id="UP000004995">
    <property type="component" value="Unassembled WGS sequence"/>
</dbReference>
<dbReference type="Pfam" id="PF00069">
    <property type="entry name" value="Pkinase"/>
    <property type="match status" value="2"/>
</dbReference>
<accession>K3ZHG0</accession>
<dbReference type="PROSITE" id="PS50202">
    <property type="entry name" value="MSP"/>
    <property type="match status" value="1"/>
</dbReference>
<feature type="domain" description="Protein kinase" evidence="6">
    <location>
        <begin position="337"/>
        <end position="622"/>
    </location>
</feature>
<dbReference type="STRING" id="4555.K3ZHG0"/>
<name>K3ZHG0_SETIT</name>
<evidence type="ECO:0000256" key="5">
    <source>
        <dbReference type="PROSITE-ProRule" id="PRU10141"/>
    </source>
</evidence>
<dbReference type="PROSITE" id="PS00107">
    <property type="entry name" value="PROTEIN_KINASE_ATP"/>
    <property type="match status" value="1"/>
</dbReference>
<dbReference type="PANTHER" id="PTHR45707">
    <property type="entry name" value="C2 CALCIUM/LIPID-BINDING PLANT PHOSPHORIBOSYLTRANSFERASE FAMILY PROTEIN"/>
    <property type="match status" value="1"/>
</dbReference>
<evidence type="ECO:0000256" key="1">
    <source>
        <dbReference type="ARBA" id="ARBA00022679"/>
    </source>
</evidence>
<evidence type="ECO:0008006" key="10">
    <source>
        <dbReference type="Google" id="ProtNLM"/>
    </source>
</evidence>
<dbReference type="eggNOG" id="ENOG502R2B7">
    <property type="taxonomic scope" value="Eukaryota"/>
</dbReference>
<dbReference type="SUPFAM" id="SSF49354">
    <property type="entry name" value="PapD-like"/>
    <property type="match status" value="1"/>
</dbReference>
<evidence type="ECO:0000259" key="6">
    <source>
        <dbReference type="PROSITE" id="PS50011"/>
    </source>
</evidence>
<dbReference type="HOGENOM" id="CLU_367787_0_0_1"/>
<keyword evidence="4 5" id="KW-0067">ATP-binding</keyword>
<dbReference type="Gene3D" id="1.10.510.10">
    <property type="entry name" value="Transferase(Phosphotransferase) domain 1"/>
    <property type="match status" value="2"/>
</dbReference>
<dbReference type="PROSITE" id="PS00108">
    <property type="entry name" value="PROTEIN_KINASE_ST"/>
    <property type="match status" value="1"/>
</dbReference>
<dbReference type="InterPro" id="IPR011009">
    <property type="entry name" value="Kinase-like_dom_sf"/>
</dbReference>
<keyword evidence="1" id="KW-0808">Transferase</keyword>
<sequence>MWGEGRGAVGLVVQIRPALRRVGQSRRQKHKREVKQHNAFCGHGSVVVRMGNREPIELPLPLLIDITNNFSNEQIIGRGGNGVVYMGLLQNGAIAVKKFSRAHHEEDSMFDNEVNHLMRLKHKNIVRFLGYCSGTQRKVFDLEGNYVMAEVRERLLCFEYVPNGSLDEVISDLSRQFLWTMRYQIIRGICEGLHHLHDKRISHIDLRPLNILLDDNMVPKICDFDSLRSFDEGQTREITIPIYGAHRYSAPETFTTDGVVTFKSDIYCLGIMISEILTREKQCSSVVKGSSQIFRGVKGWRERLKSGEDVPLEQIRVCAEICIRCCHYNPKKRPAIQRIIEALDETESMTPDTQHVKQGILRNADVAVKKLFNSRTIKGKMFHREVKSLITVRHHNIVRFLGYCSFTEERAIPVEGQTVMVEIRERLLCFEYISNGSLERHITDELRGLEWRTRFDIIVGICNGLCYLHKEKNITHMDLKPANILVDDQMVPKITDFGLSRLDNNPQATTTSRLISPGYSAPEYRSEGKSSLKSDIYSLGVIILELVSGSKNNPNITKAQVLRKWRHRWIKSMKHTPLGYQQVTKCIDLAQRCMEHDPADRPDISDIVQELNEIDSNDHQFQVIPSLEDMLGIEPLEIQFPFEHYWQVSHTVELSNDTDDHFAFVTKPSLHGLRTEPDKGIVPPRSKCSVTVTMMQAQVMVLLNNRYKEEITVLSTRVDGGLSAVDITKGMFMEEEGKVVDEVNVMVDLGRPPLEEES</sequence>
<dbReference type="PROSITE" id="PS50011">
    <property type="entry name" value="PROTEIN_KINASE_DOM"/>
    <property type="match status" value="2"/>
</dbReference>
<reference evidence="9" key="1">
    <citation type="journal article" date="2012" name="Nat. Biotechnol.">
        <title>Reference genome sequence of the model plant Setaria.</title>
        <authorList>
            <person name="Bennetzen J.L."/>
            <person name="Schmutz J."/>
            <person name="Wang H."/>
            <person name="Percifield R."/>
            <person name="Hawkins J."/>
            <person name="Pontaroli A.C."/>
            <person name="Estep M."/>
            <person name="Feng L."/>
            <person name="Vaughn J.N."/>
            <person name="Grimwood J."/>
            <person name="Jenkins J."/>
            <person name="Barry K."/>
            <person name="Lindquist E."/>
            <person name="Hellsten U."/>
            <person name="Deshpande S."/>
            <person name="Wang X."/>
            <person name="Wu X."/>
            <person name="Mitros T."/>
            <person name="Triplett J."/>
            <person name="Yang X."/>
            <person name="Ye C.Y."/>
            <person name="Mauro-Herrera M."/>
            <person name="Wang L."/>
            <person name="Li P."/>
            <person name="Sharma M."/>
            <person name="Sharma R."/>
            <person name="Ronald P.C."/>
            <person name="Panaud O."/>
            <person name="Kellogg E.A."/>
            <person name="Brutnell T.P."/>
            <person name="Doust A.N."/>
            <person name="Tuskan G.A."/>
            <person name="Rokhsar D."/>
            <person name="Devos K.M."/>
        </authorList>
    </citation>
    <scope>NUCLEOTIDE SEQUENCE [LARGE SCALE GENOMIC DNA]</scope>
    <source>
        <strain evidence="9">cv. Yugu1</strain>
    </source>
</reference>
<dbReference type="GO" id="GO:0004672">
    <property type="term" value="F:protein kinase activity"/>
    <property type="evidence" value="ECO:0007669"/>
    <property type="project" value="InterPro"/>
</dbReference>
<dbReference type="InterPro" id="IPR017441">
    <property type="entry name" value="Protein_kinase_ATP_BS"/>
</dbReference>
<evidence type="ECO:0000256" key="3">
    <source>
        <dbReference type="ARBA" id="ARBA00022777"/>
    </source>
</evidence>
<reference evidence="8" key="2">
    <citation type="submission" date="2018-08" db="UniProtKB">
        <authorList>
            <consortium name="EnsemblPlants"/>
        </authorList>
    </citation>
    <scope>IDENTIFICATION</scope>
    <source>
        <strain evidence="8">Yugu1</strain>
    </source>
</reference>
<dbReference type="InterPro" id="IPR013783">
    <property type="entry name" value="Ig-like_fold"/>
</dbReference>
<keyword evidence="2 5" id="KW-0547">Nucleotide-binding</keyword>
<evidence type="ECO:0000259" key="7">
    <source>
        <dbReference type="PROSITE" id="PS50202"/>
    </source>
</evidence>
<feature type="binding site" evidence="5">
    <location>
        <position position="98"/>
    </location>
    <ligand>
        <name>ATP</name>
        <dbReference type="ChEBI" id="CHEBI:30616"/>
    </ligand>
</feature>
<dbReference type="Pfam" id="PF00635">
    <property type="entry name" value="Motile_Sperm"/>
    <property type="match status" value="1"/>
</dbReference>